<dbReference type="SUPFAM" id="SSF56300">
    <property type="entry name" value="Metallo-dependent phosphatases"/>
    <property type="match status" value="1"/>
</dbReference>
<sequence>MNKTVNQIIFLFIIFISHEVTSQIKGSVFWDENGNGLKDKREKGIEGAIVSNGLEVVKTDKNGVFTLPIWEKARFITIYPGASQAVKTRYIKVDKSIKTYNFAIQKKEIKKEVSFIQVSDTETFEYKDWLNNLKSYSNSIDPDFIIHTGDICYESGMTWHADNMTTKTMNAPVYYCIGNHDLVKGNYGEEYFENKFGPGWYAFEEGKALFVITPMMGGDFKPGYTREEIGNWLQNLLDSYPKEMPKYFFNHDYLTNGDEFVFKINDNKEILLNNYNIKAWIYGHRHANITKLHGITNIKSYSTATAAKGGIDHSPSSFRVIKIDDAGSSSSDLVWTFVNDQLQIVSPHHDELHQHGKEHVHLSSNVYSSNSPIDSVKYKVYDEKGLTWKTYVKGSEMHHMTQRSDWNWEATFKPEIPNNNYELAIEAYLKNGKVLYDKQKFTIKPGGNKAFDNKWHNLAGNSAHDAVVNFNHTKDYVLEWVKNIGSNIYMSSPILHENHVFTASFDDGNAEKNHIVCFDTQSGQEVWRYQTRNGIKNQMVIARDILIATDMQGYTYALNTTSGHLVWEKDLKYNRLPGFISGLVTDGTMVFTGFGETLSAIEVETGKTTWINSDWTGGYGSTTTMTLTPEILITSANWGALYAHDKNTGELLWKRNDNGLRFRDGNILFKEDKLWIAENDGAKGTLHVLEPKTGESIKTIETHIENKSTTTPIVTPHSIYIAGSDPGIASYERTTGNLKWLFEVEPALFYTPQYYSDHQRSIETTPVLVGDQLLFGAMDGWLYKLDAITGKLIWKTNLGAPILTSAAVTKEGFFICDFAGNIYFFKNK</sequence>
<dbReference type="InterPro" id="IPR015943">
    <property type="entry name" value="WD40/YVTN_repeat-like_dom_sf"/>
</dbReference>
<protein>
    <submittedName>
        <fullName evidence="3">Outer membrane protein assembly factor BamB, contains PQQ-like beta-propeller repeat</fullName>
    </submittedName>
</protein>
<dbReference type="SUPFAM" id="SSF50998">
    <property type="entry name" value="Quinoprotein alcohol dehydrogenase-like"/>
    <property type="match status" value="1"/>
</dbReference>
<dbReference type="Gene3D" id="3.60.21.10">
    <property type="match status" value="1"/>
</dbReference>
<organism evidence="3 4">
    <name type="scientific">Zhouia amylolytica</name>
    <dbReference type="NCBI Taxonomy" id="376730"/>
    <lineage>
        <taxon>Bacteria</taxon>
        <taxon>Pseudomonadati</taxon>
        <taxon>Bacteroidota</taxon>
        <taxon>Flavobacteriia</taxon>
        <taxon>Flavobacteriales</taxon>
        <taxon>Flavobacteriaceae</taxon>
        <taxon>Zhouia</taxon>
    </lineage>
</organism>
<feature type="domain" description="Calcineurin-like phosphoesterase" evidence="1">
    <location>
        <begin position="115"/>
        <end position="287"/>
    </location>
</feature>
<evidence type="ECO:0000313" key="3">
    <source>
        <dbReference type="EMBL" id="SFS38501.1"/>
    </source>
</evidence>
<proteinExistence type="predicted"/>
<dbReference type="PANTHER" id="PTHR34512">
    <property type="entry name" value="CELL SURFACE PROTEIN"/>
    <property type="match status" value="1"/>
</dbReference>
<dbReference type="InterPro" id="IPR002372">
    <property type="entry name" value="PQQ_rpt_dom"/>
</dbReference>
<evidence type="ECO:0000259" key="2">
    <source>
        <dbReference type="Pfam" id="PF13360"/>
    </source>
</evidence>
<reference evidence="3 4" key="1">
    <citation type="submission" date="2016-10" db="EMBL/GenBank/DDBJ databases">
        <authorList>
            <person name="de Groot N.N."/>
        </authorList>
    </citation>
    <scope>NUCLEOTIDE SEQUENCE [LARGE SCALE GENOMIC DNA]</scope>
    <source>
        <strain evidence="3 4">CGMCC 1.6114</strain>
    </source>
</reference>
<accession>A0A1I6PE96</accession>
<dbReference type="AlphaFoldDB" id="A0A1I6PE96"/>
<dbReference type="InterPro" id="IPR018391">
    <property type="entry name" value="PQQ_b-propeller_rpt"/>
</dbReference>
<dbReference type="Pfam" id="PF00149">
    <property type="entry name" value="Metallophos"/>
    <property type="match status" value="1"/>
</dbReference>
<dbReference type="OrthoDB" id="9816081at2"/>
<feature type="domain" description="Pyrrolo-quinoline quinone repeat" evidence="2">
    <location>
        <begin position="512"/>
        <end position="655"/>
    </location>
</feature>
<evidence type="ECO:0000259" key="1">
    <source>
        <dbReference type="Pfam" id="PF00149"/>
    </source>
</evidence>
<dbReference type="InterPro" id="IPR011047">
    <property type="entry name" value="Quinoprotein_ADH-like_sf"/>
</dbReference>
<dbReference type="InterPro" id="IPR004843">
    <property type="entry name" value="Calcineurin-like_PHP"/>
</dbReference>
<dbReference type="EMBL" id="FPAG01000001">
    <property type="protein sequence ID" value="SFS38501.1"/>
    <property type="molecule type" value="Genomic_DNA"/>
</dbReference>
<dbReference type="RefSeq" id="WP_074976387.1">
    <property type="nucleotide sequence ID" value="NZ_FPAG01000001.1"/>
</dbReference>
<dbReference type="SMART" id="SM00564">
    <property type="entry name" value="PQQ"/>
    <property type="match status" value="7"/>
</dbReference>
<dbReference type="Pfam" id="PF13360">
    <property type="entry name" value="PQQ_2"/>
    <property type="match status" value="1"/>
</dbReference>
<gene>
    <name evidence="3" type="ORF">SAMN04487906_0252</name>
</gene>
<dbReference type="InterPro" id="IPR029052">
    <property type="entry name" value="Metallo-depent_PP-like"/>
</dbReference>
<dbReference type="GO" id="GO:0016787">
    <property type="term" value="F:hydrolase activity"/>
    <property type="evidence" value="ECO:0007669"/>
    <property type="project" value="InterPro"/>
</dbReference>
<dbReference type="Gene3D" id="2.130.10.10">
    <property type="entry name" value="YVTN repeat-like/Quinoprotein amine dehydrogenase"/>
    <property type="match status" value="2"/>
</dbReference>
<dbReference type="PANTHER" id="PTHR34512:SF30">
    <property type="entry name" value="OUTER MEMBRANE PROTEIN ASSEMBLY FACTOR BAMB"/>
    <property type="match status" value="1"/>
</dbReference>
<name>A0A1I6PE96_9FLAO</name>
<dbReference type="Proteomes" id="UP000183209">
    <property type="component" value="Unassembled WGS sequence"/>
</dbReference>
<evidence type="ECO:0000313" key="4">
    <source>
        <dbReference type="Proteomes" id="UP000183209"/>
    </source>
</evidence>